<evidence type="ECO:0000313" key="8">
    <source>
        <dbReference type="Proteomes" id="UP000023152"/>
    </source>
</evidence>
<name>X6M3T6_RETFI</name>
<keyword evidence="5" id="KW-0812">Transmembrane</keyword>
<protein>
    <recommendedName>
        <fullName evidence="6">Chromo domain-containing protein</fullName>
    </recommendedName>
</protein>
<reference evidence="7 8" key="1">
    <citation type="journal article" date="2013" name="Curr. Biol.">
        <title>The Genome of the Foraminiferan Reticulomyxa filosa.</title>
        <authorList>
            <person name="Glockner G."/>
            <person name="Hulsmann N."/>
            <person name="Schleicher M."/>
            <person name="Noegel A.A."/>
            <person name="Eichinger L."/>
            <person name="Gallinger C."/>
            <person name="Pawlowski J."/>
            <person name="Sierra R."/>
            <person name="Euteneuer U."/>
            <person name="Pillet L."/>
            <person name="Moustafa A."/>
            <person name="Platzer M."/>
            <person name="Groth M."/>
            <person name="Szafranski K."/>
            <person name="Schliwa M."/>
        </authorList>
    </citation>
    <scope>NUCLEOTIDE SEQUENCE [LARGE SCALE GENOMIC DNA]</scope>
</reference>
<feature type="region of interest" description="Disordered" evidence="4">
    <location>
        <begin position="1"/>
        <end position="54"/>
    </location>
</feature>
<feature type="compositionally biased region" description="Acidic residues" evidence="4">
    <location>
        <begin position="1"/>
        <end position="13"/>
    </location>
</feature>
<evidence type="ECO:0000256" key="4">
    <source>
        <dbReference type="SAM" id="MobiDB-lite"/>
    </source>
</evidence>
<dbReference type="SUPFAM" id="SSF54160">
    <property type="entry name" value="Chromo domain-like"/>
    <property type="match status" value="2"/>
</dbReference>
<evidence type="ECO:0000259" key="6">
    <source>
        <dbReference type="Pfam" id="PF00385"/>
    </source>
</evidence>
<keyword evidence="2" id="KW-0067">ATP-binding</keyword>
<evidence type="ECO:0000256" key="2">
    <source>
        <dbReference type="ARBA" id="ARBA00022840"/>
    </source>
</evidence>
<feature type="transmembrane region" description="Helical" evidence="5">
    <location>
        <begin position="59"/>
        <end position="82"/>
    </location>
</feature>
<evidence type="ECO:0000256" key="3">
    <source>
        <dbReference type="ARBA" id="ARBA00023242"/>
    </source>
</evidence>
<dbReference type="PANTHER" id="PTHR45623">
    <property type="entry name" value="CHROMODOMAIN-HELICASE-DNA-BINDING PROTEIN 3-RELATED-RELATED"/>
    <property type="match status" value="1"/>
</dbReference>
<gene>
    <name evidence="7" type="ORF">RFI_29700</name>
</gene>
<dbReference type="Proteomes" id="UP000023152">
    <property type="component" value="Unassembled WGS sequence"/>
</dbReference>
<keyword evidence="3" id="KW-0539">Nucleus</keyword>
<keyword evidence="1" id="KW-0547">Nucleotide-binding</keyword>
<dbReference type="InterPro" id="IPR023780">
    <property type="entry name" value="Chromo_domain"/>
</dbReference>
<feature type="transmembrane region" description="Helical" evidence="5">
    <location>
        <begin position="253"/>
        <end position="275"/>
    </location>
</feature>
<proteinExistence type="predicted"/>
<feature type="compositionally biased region" description="Low complexity" evidence="4">
    <location>
        <begin position="17"/>
        <end position="41"/>
    </location>
</feature>
<keyword evidence="8" id="KW-1185">Reference proteome</keyword>
<dbReference type="Gene3D" id="2.40.50.40">
    <property type="match status" value="2"/>
</dbReference>
<dbReference type="GO" id="GO:0005524">
    <property type="term" value="F:ATP binding"/>
    <property type="evidence" value="ECO:0007669"/>
    <property type="project" value="UniProtKB-KW"/>
</dbReference>
<feature type="domain" description="Chromo" evidence="6">
    <location>
        <begin position="229"/>
        <end position="258"/>
    </location>
</feature>
<organism evidence="7 8">
    <name type="scientific">Reticulomyxa filosa</name>
    <dbReference type="NCBI Taxonomy" id="46433"/>
    <lineage>
        <taxon>Eukaryota</taxon>
        <taxon>Sar</taxon>
        <taxon>Rhizaria</taxon>
        <taxon>Retaria</taxon>
        <taxon>Foraminifera</taxon>
        <taxon>Monothalamids</taxon>
        <taxon>Reticulomyxidae</taxon>
        <taxon>Reticulomyxa</taxon>
    </lineage>
</organism>
<accession>X6M3T6</accession>
<dbReference type="AlphaFoldDB" id="X6M3T6"/>
<evidence type="ECO:0000256" key="5">
    <source>
        <dbReference type="SAM" id="Phobius"/>
    </source>
</evidence>
<comment type="caution">
    <text evidence="7">The sequence shown here is derived from an EMBL/GenBank/DDBJ whole genome shotgun (WGS) entry which is preliminary data.</text>
</comment>
<dbReference type="EMBL" id="ASPP01025860">
    <property type="protein sequence ID" value="ETO07690.1"/>
    <property type="molecule type" value="Genomic_DNA"/>
</dbReference>
<keyword evidence="5" id="KW-1133">Transmembrane helix</keyword>
<sequence>MGDGENSDSDGNEMECNSNGNGNNNSTSNSTSNSNNNGNGTESKGLRKKKTHPTKHGKYPYFGLSVYCVYSYCCCCFILSFFSTSFSKTKLKNKKQYKECICVCFFFFLKKKLGIITSDDHNEIDNHSPTDNIPPKKCIENLEEKTLEFLVKYRDKSYLHCEWRSYNNLVSCLDEKQVTRIMRKWTSDGKPQCYYQQPVFSAPLGENGEHIDHSKHSVDVHYFDPLFTVIDRILDDNPKTKGKKKEYLIKWQGLPYSEVIAFVFFKFLFHFKFIFL</sequence>
<dbReference type="OrthoDB" id="1740167at2759"/>
<evidence type="ECO:0000313" key="7">
    <source>
        <dbReference type="EMBL" id="ETO07690.1"/>
    </source>
</evidence>
<dbReference type="InterPro" id="IPR016197">
    <property type="entry name" value="Chromo-like_dom_sf"/>
</dbReference>
<dbReference type="Pfam" id="PF00385">
    <property type="entry name" value="Chromo"/>
    <property type="match status" value="1"/>
</dbReference>
<keyword evidence="5" id="KW-0472">Membrane</keyword>
<evidence type="ECO:0000256" key="1">
    <source>
        <dbReference type="ARBA" id="ARBA00022741"/>
    </source>
</evidence>